<dbReference type="AlphaFoldDB" id="A0A1H9AVR0"/>
<evidence type="ECO:0000256" key="3">
    <source>
        <dbReference type="ARBA" id="ARBA00023163"/>
    </source>
</evidence>
<evidence type="ECO:0000313" key="6">
    <source>
        <dbReference type="Proteomes" id="UP000199427"/>
    </source>
</evidence>
<reference evidence="5 6" key="1">
    <citation type="submission" date="2016-10" db="EMBL/GenBank/DDBJ databases">
        <authorList>
            <person name="de Groot N.N."/>
        </authorList>
    </citation>
    <scope>NUCLEOTIDE SEQUENCE [LARGE SCALE GENOMIC DNA]</scope>
    <source>
        <strain evidence="5 6">DSM 21633</strain>
    </source>
</reference>
<dbReference type="RefSeq" id="WP_091772471.1">
    <property type="nucleotide sequence ID" value="NZ_FOES01000003.1"/>
</dbReference>
<evidence type="ECO:0000313" key="5">
    <source>
        <dbReference type="EMBL" id="SEP80625.1"/>
    </source>
</evidence>
<dbReference type="GO" id="GO:0006950">
    <property type="term" value="P:response to stress"/>
    <property type="evidence" value="ECO:0007669"/>
    <property type="project" value="TreeGrafter"/>
</dbReference>
<dbReference type="InterPro" id="IPR036388">
    <property type="entry name" value="WH-like_DNA-bd_sf"/>
</dbReference>
<dbReference type="EMBL" id="FOES01000003">
    <property type="protein sequence ID" value="SEP80625.1"/>
    <property type="molecule type" value="Genomic_DNA"/>
</dbReference>
<dbReference type="SMART" id="SM00347">
    <property type="entry name" value="HTH_MARR"/>
    <property type="match status" value="1"/>
</dbReference>
<dbReference type="InterPro" id="IPR000835">
    <property type="entry name" value="HTH_MarR-typ"/>
</dbReference>
<keyword evidence="1" id="KW-0805">Transcription regulation</keyword>
<dbReference type="STRING" id="571933.SAMN05216362_10358"/>
<dbReference type="PANTHER" id="PTHR33164">
    <property type="entry name" value="TRANSCRIPTIONAL REGULATOR, MARR FAMILY"/>
    <property type="match status" value="1"/>
</dbReference>
<dbReference type="Proteomes" id="UP000199427">
    <property type="component" value="Unassembled WGS sequence"/>
</dbReference>
<feature type="domain" description="HTH marR-type" evidence="4">
    <location>
        <begin position="19"/>
        <end position="156"/>
    </location>
</feature>
<evidence type="ECO:0000256" key="1">
    <source>
        <dbReference type="ARBA" id="ARBA00023015"/>
    </source>
</evidence>
<gene>
    <name evidence="5" type="ORF">SAMN05216362_10358</name>
</gene>
<dbReference type="NCBIfam" id="NF010349">
    <property type="entry name" value="PRK13777.1"/>
    <property type="match status" value="1"/>
</dbReference>
<dbReference type="InterPro" id="IPR039422">
    <property type="entry name" value="MarR/SlyA-like"/>
</dbReference>
<evidence type="ECO:0000259" key="4">
    <source>
        <dbReference type="PROSITE" id="PS50995"/>
    </source>
</evidence>
<sequence length="176" mass="20608">MDNKETYSLQEAILYSHKMAQLTKAIWKAIEKDWQDWVKPFDLNLNEHHVLWIAYHLKGATISEVSKFGVMHVSTAFNFSKKLEQRGLLTFSKKEDDKRNTYVKLTDQGVKLFEETMEAHDSERNSVMNASLPLKSIYGRFPEFQDLESIVKHLYGDEYLEILDRSLKSLSEETRS</sequence>
<dbReference type="Gene3D" id="1.10.10.10">
    <property type="entry name" value="Winged helix-like DNA-binding domain superfamily/Winged helix DNA-binding domain"/>
    <property type="match status" value="1"/>
</dbReference>
<protein>
    <submittedName>
        <fullName evidence="5">Transcriptional regulator</fullName>
    </submittedName>
</protein>
<proteinExistence type="predicted"/>
<dbReference type="PROSITE" id="PS50995">
    <property type="entry name" value="HTH_MARR_2"/>
    <property type="match status" value="1"/>
</dbReference>
<dbReference type="PROSITE" id="PS01117">
    <property type="entry name" value="HTH_MARR_1"/>
    <property type="match status" value="1"/>
</dbReference>
<dbReference type="PANTHER" id="PTHR33164:SF58">
    <property type="entry name" value="DNA-BINDING TRANSCRIPTIONAL REPRESSOR SCOC"/>
    <property type="match status" value="1"/>
</dbReference>
<dbReference type="OrthoDB" id="2393954at2"/>
<organism evidence="5 6">
    <name type="scientific">Piscibacillus halophilus</name>
    <dbReference type="NCBI Taxonomy" id="571933"/>
    <lineage>
        <taxon>Bacteria</taxon>
        <taxon>Bacillati</taxon>
        <taxon>Bacillota</taxon>
        <taxon>Bacilli</taxon>
        <taxon>Bacillales</taxon>
        <taxon>Bacillaceae</taxon>
        <taxon>Piscibacillus</taxon>
    </lineage>
</organism>
<name>A0A1H9AVR0_9BACI</name>
<dbReference type="GO" id="GO:0003677">
    <property type="term" value="F:DNA binding"/>
    <property type="evidence" value="ECO:0007669"/>
    <property type="project" value="UniProtKB-KW"/>
</dbReference>
<keyword evidence="3" id="KW-0804">Transcription</keyword>
<dbReference type="Pfam" id="PF01047">
    <property type="entry name" value="MarR"/>
    <property type="match status" value="1"/>
</dbReference>
<keyword evidence="6" id="KW-1185">Reference proteome</keyword>
<evidence type="ECO:0000256" key="2">
    <source>
        <dbReference type="ARBA" id="ARBA00023125"/>
    </source>
</evidence>
<keyword evidence="2" id="KW-0238">DNA-binding</keyword>
<dbReference type="GO" id="GO:0003700">
    <property type="term" value="F:DNA-binding transcription factor activity"/>
    <property type="evidence" value="ECO:0007669"/>
    <property type="project" value="InterPro"/>
</dbReference>
<accession>A0A1H9AVR0</accession>
<dbReference type="InterPro" id="IPR023187">
    <property type="entry name" value="Tscrpt_reg_MarR-type_CS"/>
</dbReference>
<dbReference type="SUPFAM" id="SSF46785">
    <property type="entry name" value="Winged helix' DNA-binding domain"/>
    <property type="match status" value="1"/>
</dbReference>
<dbReference type="InterPro" id="IPR036390">
    <property type="entry name" value="WH_DNA-bd_sf"/>
</dbReference>